<keyword evidence="4 7" id="KW-0812">Transmembrane</keyword>
<organism evidence="8 9">
    <name type="scientific">Sinosporangium siamense</name>
    <dbReference type="NCBI Taxonomy" id="1367973"/>
    <lineage>
        <taxon>Bacteria</taxon>
        <taxon>Bacillati</taxon>
        <taxon>Actinomycetota</taxon>
        <taxon>Actinomycetes</taxon>
        <taxon>Streptosporangiales</taxon>
        <taxon>Streptosporangiaceae</taxon>
        <taxon>Sinosporangium</taxon>
    </lineage>
</organism>
<evidence type="ECO:0000256" key="3">
    <source>
        <dbReference type="ARBA" id="ARBA00022679"/>
    </source>
</evidence>
<dbReference type="SUPFAM" id="SSF53448">
    <property type="entry name" value="Nucleotide-diphospho-sugar transferases"/>
    <property type="match status" value="1"/>
</dbReference>
<comment type="caution">
    <text evidence="8">The sequence shown here is derived from an EMBL/GenBank/DDBJ whole genome shotgun (WGS) entry which is preliminary data.</text>
</comment>
<evidence type="ECO:0000313" key="8">
    <source>
        <dbReference type="EMBL" id="GII96266.1"/>
    </source>
</evidence>
<protein>
    <submittedName>
        <fullName evidence="8">N-acetyl-glucosamine transferase</fullName>
    </submittedName>
</protein>
<gene>
    <name evidence="8" type="primary">ugtP</name>
    <name evidence="8" type="ORF">Ssi02_64970</name>
</gene>
<evidence type="ECO:0000313" key="9">
    <source>
        <dbReference type="Proteomes" id="UP000606172"/>
    </source>
</evidence>
<keyword evidence="3 8" id="KW-0808">Transferase</keyword>
<comment type="subcellular location">
    <subcellularLocation>
        <location evidence="1">Membrane</location>
        <topology evidence="1">Multi-pass membrane protein</topology>
    </subcellularLocation>
</comment>
<evidence type="ECO:0000256" key="5">
    <source>
        <dbReference type="ARBA" id="ARBA00022989"/>
    </source>
</evidence>
<accession>A0A919RPX3</accession>
<dbReference type="GO" id="GO:0016757">
    <property type="term" value="F:glycosyltransferase activity"/>
    <property type="evidence" value="ECO:0007669"/>
    <property type="project" value="UniProtKB-KW"/>
</dbReference>
<dbReference type="InterPro" id="IPR029044">
    <property type="entry name" value="Nucleotide-diphossugar_trans"/>
</dbReference>
<feature type="transmembrane region" description="Helical" evidence="7">
    <location>
        <begin position="408"/>
        <end position="429"/>
    </location>
</feature>
<keyword evidence="6 7" id="KW-0472">Membrane</keyword>
<proteinExistence type="predicted"/>
<reference evidence="8" key="1">
    <citation type="submission" date="2021-01" db="EMBL/GenBank/DDBJ databases">
        <title>Whole genome shotgun sequence of Sinosporangium siamense NBRC 109515.</title>
        <authorList>
            <person name="Komaki H."/>
            <person name="Tamura T."/>
        </authorList>
    </citation>
    <scope>NUCLEOTIDE SEQUENCE</scope>
    <source>
        <strain evidence="8">NBRC 109515</strain>
    </source>
</reference>
<dbReference type="RefSeq" id="WP_239130162.1">
    <property type="nucleotide sequence ID" value="NZ_BOOW01000043.1"/>
</dbReference>
<dbReference type="Gene3D" id="3.90.550.10">
    <property type="entry name" value="Spore Coat Polysaccharide Biosynthesis Protein SpsA, Chain A"/>
    <property type="match status" value="1"/>
</dbReference>
<dbReference type="PANTHER" id="PTHR43867:SF2">
    <property type="entry name" value="CELLULOSE SYNTHASE CATALYTIC SUBUNIT A [UDP-FORMING]"/>
    <property type="match status" value="1"/>
</dbReference>
<evidence type="ECO:0000256" key="6">
    <source>
        <dbReference type="ARBA" id="ARBA00023136"/>
    </source>
</evidence>
<name>A0A919RPX3_9ACTN</name>
<keyword evidence="9" id="KW-1185">Reference proteome</keyword>
<dbReference type="Pfam" id="PF13641">
    <property type="entry name" value="Glyco_tranf_2_3"/>
    <property type="match status" value="1"/>
</dbReference>
<evidence type="ECO:0000256" key="4">
    <source>
        <dbReference type="ARBA" id="ARBA00022692"/>
    </source>
</evidence>
<dbReference type="EMBL" id="BOOW01000043">
    <property type="protein sequence ID" value="GII96266.1"/>
    <property type="molecule type" value="Genomic_DNA"/>
</dbReference>
<evidence type="ECO:0000256" key="7">
    <source>
        <dbReference type="SAM" id="Phobius"/>
    </source>
</evidence>
<keyword evidence="5 7" id="KW-1133">Transmembrane helix</keyword>
<feature type="transmembrane region" description="Helical" evidence="7">
    <location>
        <begin position="340"/>
        <end position="359"/>
    </location>
</feature>
<dbReference type="AlphaFoldDB" id="A0A919RPX3"/>
<feature type="transmembrane region" description="Helical" evidence="7">
    <location>
        <begin position="6"/>
        <end position="27"/>
    </location>
</feature>
<keyword evidence="2" id="KW-0328">Glycosyltransferase</keyword>
<dbReference type="GO" id="GO:0016020">
    <property type="term" value="C:membrane"/>
    <property type="evidence" value="ECO:0007669"/>
    <property type="project" value="UniProtKB-SubCell"/>
</dbReference>
<dbReference type="InterPro" id="IPR050321">
    <property type="entry name" value="Glycosyltr_2/OpgH_subfam"/>
</dbReference>
<dbReference type="Proteomes" id="UP000606172">
    <property type="component" value="Unassembled WGS sequence"/>
</dbReference>
<feature type="transmembrane region" description="Helical" evidence="7">
    <location>
        <begin position="371"/>
        <end position="396"/>
    </location>
</feature>
<evidence type="ECO:0000256" key="2">
    <source>
        <dbReference type="ARBA" id="ARBA00022676"/>
    </source>
</evidence>
<dbReference type="PANTHER" id="PTHR43867">
    <property type="entry name" value="CELLULOSE SYNTHASE CATALYTIC SUBUNIT A [UDP-FORMING]"/>
    <property type="match status" value="1"/>
</dbReference>
<evidence type="ECO:0000256" key="1">
    <source>
        <dbReference type="ARBA" id="ARBA00004141"/>
    </source>
</evidence>
<sequence>MMGGLGYILGLTQAFALFLSVTFLVYVMTILRPYLKQQPDPVGDADQYNWHLFIPCRDEEAVIGGTVRYLRATFPAAHLWVVDDDSDDGTARIVDELAGRDSFVHLVQRKRPEARVGKGEALNAAYRMLDDWLGPDADRRRHIVCVLDADGRPAANMLRVCAGPRLFGDETIGAVQIDVWMINRHDRRPSLNGGRLRNLFGRTLIKMQDLEFRGAISAIQLSRRKSGTVAMGGNGQLSRLSALDKIAGEGRMPWGGSLLEDFELGIQLLLAGERNEYTPDTWVEQEGLWSLRRLITQRTRWGQGTMQCAKYLQDVWRSRHFSGLGALEVLYYLAQPWLQLLGTLIYPIPLLLLCVRVANDPVGMAGWLAEGGWILFAIYASFGILPFLVWGPIYWWKCEPGVGFWRSLAYGVAYALYIYNFYITSWRAFIRVIRRRDGWAKTRRNSEVHTRGRPVAHER</sequence>